<keyword evidence="2" id="KW-1185">Reference proteome</keyword>
<accession>A0A1G7LHV6</accession>
<dbReference type="EMBL" id="FNBT01000004">
    <property type="protein sequence ID" value="SDF48539.1"/>
    <property type="molecule type" value="Genomic_DNA"/>
</dbReference>
<reference evidence="2" key="1">
    <citation type="submission" date="2016-10" db="EMBL/GenBank/DDBJ databases">
        <authorList>
            <person name="Varghese N."/>
            <person name="Submissions S."/>
        </authorList>
    </citation>
    <scope>NUCLEOTIDE SEQUENCE [LARGE SCALE GENOMIC DNA]</scope>
    <source>
        <strain evidence="2">DSM 44268</strain>
    </source>
</reference>
<evidence type="ECO:0008006" key="3">
    <source>
        <dbReference type="Google" id="ProtNLM"/>
    </source>
</evidence>
<dbReference type="InterPro" id="IPR036388">
    <property type="entry name" value="WH-like_DNA-bd_sf"/>
</dbReference>
<organism evidence="1 2">
    <name type="scientific">Blastococcus aurantiacus</name>
    <dbReference type="NCBI Taxonomy" id="1550231"/>
    <lineage>
        <taxon>Bacteria</taxon>
        <taxon>Bacillati</taxon>
        <taxon>Actinomycetota</taxon>
        <taxon>Actinomycetes</taxon>
        <taxon>Geodermatophilales</taxon>
        <taxon>Geodermatophilaceae</taxon>
        <taxon>Blastococcus</taxon>
    </lineage>
</organism>
<name>A0A1G7LHV6_9ACTN</name>
<protein>
    <recommendedName>
        <fullName evidence="3">DNA-binding transcriptional regulator, MarR family</fullName>
    </recommendedName>
</protein>
<dbReference type="Gene3D" id="1.10.10.10">
    <property type="entry name" value="Winged helix-like DNA-binding domain superfamily/Winged helix DNA-binding domain"/>
    <property type="match status" value="1"/>
</dbReference>
<proteinExistence type="predicted"/>
<dbReference type="OrthoDB" id="3697068at2"/>
<dbReference type="AlphaFoldDB" id="A0A1G7LHV6"/>
<dbReference type="InterPro" id="IPR036390">
    <property type="entry name" value="WH_DNA-bd_sf"/>
</dbReference>
<sequence length="138" mass="15110">MDVERPIGWWVKRLDTLLEEALDSVVAGEGLTRRHWQVLHSLAGGMDRESDVVAALADFSGDAGAIVGDLAGRGWVDRTEGGALHLTAEGTAAHDRVSRAVGRVRRHTADGLSRQEYERTVLVLTRMVENVERALGRE</sequence>
<dbReference type="Proteomes" id="UP000199406">
    <property type="component" value="Unassembled WGS sequence"/>
</dbReference>
<evidence type="ECO:0000313" key="1">
    <source>
        <dbReference type="EMBL" id="SDF48539.1"/>
    </source>
</evidence>
<dbReference type="STRING" id="1550231.SAMN05660662_2303"/>
<dbReference type="SUPFAM" id="SSF46785">
    <property type="entry name" value="Winged helix' DNA-binding domain"/>
    <property type="match status" value="1"/>
</dbReference>
<dbReference type="RefSeq" id="WP_091766314.1">
    <property type="nucleotide sequence ID" value="NZ_FNBT01000004.1"/>
</dbReference>
<gene>
    <name evidence="1" type="ORF">SAMN05660662_2303</name>
</gene>
<evidence type="ECO:0000313" key="2">
    <source>
        <dbReference type="Proteomes" id="UP000199406"/>
    </source>
</evidence>